<accession>A0A9P4HIX3</accession>
<keyword evidence="1" id="KW-0812">Transmembrane</keyword>
<evidence type="ECO:0000313" key="2">
    <source>
        <dbReference type="EMBL" id="KAF2034857.1"/>
    </source>
</evidence>
<comment type="caution">
    <text evidence="2">The sequence shown here is derived from an EMBL/GenBank/DDBJ whole genome shotgun (WGS) entry which is preliminary data.</text>
</comment>
<protein>
    <submittedName>
        <fullName evidence="2">Uncharacterized protein</fullName>
    </submittedName>
</protein>
<feature type="transmembrane region" description="Helical" evidence="1">
    <location>
        <begin position="217"/>
        <end position="240"/>
    </location>
</feature>
<dbReference type="OrthoDB" id="5428890at2759"/>
<evidence type="ECO:0000313" key="3">
    <source>
        <dbReference type="Proteomes" id="UP000799777"/>
    </source>
</evidence>
<organism evidence="2 3">
    <name type="scientific">Setomelanomma holmii</name>
    <dbReference type="NCBI Taxonomy" id="210430"/>
    <lineage>
        <taxon>Eukaryota</taxon>
        <taxon>Fungi</taxon>
        <taxon>Dikarya</taxon>
        <taxon>Ascomycota</taxon>
        <taxon>Pezizomycotina</taxon>
        <taxon>Dothideomycetes</taxon>
        <taxon>Pleosporomycetidae</taxon>
        <taxon>Pleosporales</taxon>
        <taxon>Pleosporineae</taxon>
        <taxon>Phaeosphaeriaceae</taxon>
        <taxon>Setomelanomma</taxon>
    </lineage>
</organism>
<keyword evidence="1" id="KW-1133">Transmembrane helix</keyword>
<proteinExistence type="predicted"/>
<gene>
    <name evidence="2" type="ORF">EK21DRAFT_97086</name>
</gene>
<dbReference type="Proteomes" id="UP000799777">
    <property type="component" value="Unassembled WGS sequence"/>
</dbReference>
<reference evidence="2" key="1">
    <citation type="journal article" date="2020" name="Stud. Mycol.">
        <title>101 Dothideomycetes genomes: a test case for predicting lifestyles and emergence of pathogens.</title>
        <authorList>
            <person name="Haridas S."/>
            <person name="Albert R."/>
            <person name="Binder M."/>
            <person name="Bloem J."/>
            <person name="Labutti K."/>
            <person name="Salamov A."/>
            <person name="Andreopoulos B."/>
            <person name="Baker S."/>
            <person name="Barry K."/>
            <person name="Bills G."/>
            <person name="Bluhm B."/>
            <person name="Cannon C."/>
            <person name="Castanera R."/>
            <person name="Culley D."/>
            <person name="Daum C."/>
            <person name="Ezra D."/>
            <person name="Gonzalez J."/>
            <person name="Henrissat B."/>
            <person name="Kuo A."/>
            <person name="Liang C."/>
            <person name="Lipzen A."/>
            <person name="Lutzoni F."/>
            <person name="Magnuson J."/>
            <person name="Mondo S."/>
            <person name="Nolan M."/>
            <person name="Ohm R."/>
            <person name="Pangilinan J."/>
            <person name="Park H.-J."/>
            <person name="Ramirez L."/>
            <person name="Alfaro M."/>
            <person name="Sun H."/>
            <person name="Tritt A."/>
            <person name="Yoshinaga Y."/>
            <person name="Zwiers L.-H."/>
            <person name="Turgeon B."/>
            <person name="Goodwin S."/>
            <person name="Spatafora J."/>
            <person name="Crous P."/>
            <person name="Grigoriev I."/>
        </authorList>
    </citation>
    <scope>NUCLEOTIDE SEQUENCE</scope>
    <source>
        <strain evidence="2">CBS 110217</strain>
    </source>
</reference>
<dbReference type="EMBL" id="ML978159">
    <property type="protein sequence ID" value="KAF2034857.1"/>
    <property type="molecule type" value="Genomic_DNA"/>
</dbReference>
<keyword evidence="3" id="KW-1185">Reference proteome</keyword>
<name>A0A9P4HIX3_9PLEO</name>
<sequence>MIVDETEGHRPQAYMDLKQDHVSARKPLFDFLMEFGVMLPRRNFSAPASDDDQKAFTKQKTISPDSFTAHLLTRVGRICVKWIDVLACHLEFDPTRTRFTCFGCTADTTLHCCAAPPNAASHWATRDEVDDLLRETMLSYRLLFGQDKRSRQLFRFLDPFSNLPSGCTDRLLLELCGKKIALTRSDYELAIVAQHFADKRRRTWRELWNDKRDSASWFTFWAVLIIGGTGILLGFTQVALQIAQIALEVKSA</sequence>
<keyword evidence="1" id="KW-0472">Membrane</keyword>
<dbReference type="AlphaFoldDB" id="A0A9P4HIX3"/>
<evidence type="ECO:0000256" key="1">
    <source>
        <dbReference type="SAM" id="Phobius"/>
    </source>
</evidence>